<evidence type="ECO:0000259" key="5">
    <source>
        <dbReference type="Pfam" id="PF00890"/>
    </source>
</evidence>
<keyword evidence="4" id="KW-0560">Oxidoreductase</keyword>
<keyword evidence="7" id="KW-1185">Reference proteome</keyword>
<feature type="domain" description="FAD-dependent oxidoreductase 2 FAD-binding" evidence="5">
    <location>
        <begin position="5"/>
        <end position="422"/>
    </location>
</feature>
<dbReference type="NCBIfam" id="TIGR02485">
    <property type="entry name" value="CobZ_N-term"/>
    <property type="match status" value="1"/>
</dbReference>
<dbReference type="InterPro" id="IPR036188">
    <property type="entry name" value="FAD/NAD-bd_sf"/>
</dbReference>
<evidence type="ECO:0000256" key="3">
    <source>
        <dbReference type="ARBA" id="ARBA00022827"/>
    </source>
</evidence>
<keyword evidence="3" id="KW-0274">FAD</keyword>
<dbReference type="PANTHER" id="PTHR43400:SF7">
    <property type="entry name" value="FAD-DEPENDENT OXIDOREDUCTASE 2 FAD BINDING DOMAIN-CONTAINING PROTEIN"/>
    <property type="match status" value="1"/>
</dbReference>
<evidence type="ECO:0000313" key="7">
    <source>
        <dbReference type="Proteomes" id="UP000325255"/>
    </source>
</evidence>
<keyword evidence="2" id="KW-0285">Flavoprotein</keyword>
<dbReference type="PANTHER" id="PTHR43400">
    <property type="entry name" value="FUMARATE REDUCTASE"/>
    <property type="match status" value="1"/>
</dbReference>
<dbReference type="SUPFAM" id="SSF51905">
    <property type="entry name" value="FAD/NAD(P)-binding domain"/>
    <property type="match status" value="1"/>
</dbReference>
<dbReference type="Proteomes" id="UP000325255">
    <property type="component" value="Unassembled WGS sequence"/>
</dbReference>
<dbReference type="AlphaFoldDB" id="A0A5M6IX89"/>
<evidence type="ECO:0000256" key="4">
    <source>
        <dbReference type="ARBA" id="ARBA00023002"/>
    </source>
</evidence>
<gene>
    <name evidence="6" type="primary">tcuA</name>
    <name evidence="6" type="ORF">F1189_07180</name>
</gene>
<reference evidence="6 7" key="1">
    <citation type="submission" date="2019-09" db="EMBL/GenBank/DDBJ databases">
        <title>Genome sequence of Rhodovastum atsumiense, a diverse member of the Acetobacteraceae family of non-sulfur purple photosynthetic bacteria.</title>
        <authorList>
            <person name="Meyer T."/>
            <person name="Kyndt J."/>
        </authorList>
    </citation>
    <scope>NUCLEOTIDE SEQUENCE [LARGE SCALE GENOMIC DNA]</scope>
    <source>
        <strain evidence="6 7">DSM 21279</strain>
    </source>
</reference>
<dbReference type="InterPro" id="IPR012831">
    <property type="entry name" value="CobZ"/>
</dbReference>
<dbReference type="GO" id="GO:0016491">
    <property type="term" value="F:oxidoreductase activity"/>
    <property type="evidence" value="ECO:0007669"/>
    <property type="project" value="UniProtKB-KW"/>
</dbReference>
<dbReference type="OrthoDB" id="3178130at2"/>
<organism evidence="6 7">
    <name type="scientific">Rhodovastum atsumiense</name>
    <dbReference type="NCBI Taxonomy" id="504468"/>
    <lineage>
        <taxon>Bacteria</taxon>
        <taxon>Pseudomonadati</taxon>
        <taxon>Pseudomonadota</taxon>
        <taxon>Alphaproteobacteria</taxon>
        <taxon>Acetobacterales</taxon>
        <taxon>Acetobacteraceae</taxon>
        <taxon>Rhodovastum</taxon>
    </lineage>
</organism>
<accession>A0A5M6IX89</accession>
<dbReference type="InterPro" id="IPR027477">
    <property type="entry name" value="Succ_DH/fumarate_Rdtase_cat_sf"/>
</dbReference>
<comment type="cofactor">
    <cofactor evidence="1">
        <name>FAD</name>
        <dbReference type="ChEBI" id="CHEBI:57692"/>
    </cofactor>
</comment>
<dbReference type="Gene3D" id="3.90.700.10">
    <property type="entry name" value="Succinate dehydrogenase/fumarate reductase flavoprotein, catalytic domain"/>
    <property type="match status" value="1"/>
</dbReference>
<dbReference type="SUPFAM" id="SSF56425">
    <property type="entry name" value="Succinate dehydrogenase/fumarate reductase flavoprotein, catalytic domain"/>
    <property type="match status" value="1"/>
</dbReference>
<proteinExistence type="predicted"/>
<name>A0A5M6IX89_9PROT</name>
<dbReference type="InterPro" id="IPR050315">
    <property type="entry name" value="FAD-oxidoreductase_2"/>
</dbReference>
<evidence type="ECO:0000256" key="1">
    <source>
        <dbReference type="ARBA" id="ARBA00001974"/>
    </source>
</evidence>
<evidence type="ECO:0000256" key="2">
    <source>
        <dbReference type="ARBA" id="ARBA00022630"/>
    </source>
</evidence>
<dbReference type="NCBIfam" id="NF006130">
    <property type="entry name" value="PRK08274.1"/>
    <property type="match status" value="1"/>
</dbReference>
<dbReference type="EMBL" id="VWPK01000009">
    <property type="protein sequence ID" value="KAA5612950.1"/>
    <property type="molecule type" value="Genomic_DNA"/>
</dbReference>
<dbReference type="InterPro" id="IPR003953">
    <property type="entry name" value="FAD-dep_OxRdtase_2_FAD-bd"/>
</dbReference>
<dbReference type="Pfam" id="PF00890">
    <property type="entry name" value="FAD_binding_2"/>
    <property type="match status" value="1"/>
</dbReference>
<comment type="caution">
    <text evidence="6">The sequence shown here is derived from an EMBL/GenBank/DDBJ whole genome shotgun (WGS) entry which is preliminary data.</text>
</comment>
<sequence>MPEPDVLVIGGSLAALCAAIAARRAGASVRLAELAPRSLRGGNARHGRNFRIMHPAPTPFSPGRYDGDEYLAELHRAAEGRNDPALSRELVVRSADIVSWLAAQGVGFQRADDGLLPVSRRTSFFLGGGKAMVNALYHTAERLGVAIGYDSGATELRITDGALRQVMLHTPAGTRMLRPRTTIVCCGGAQADLAGLRPFWGEAADAFIIRGVPYADGAVLRGLIAQGVATAGVPGACHLVAVDARSPPVDGGIVTRVLGIPAGIVVDRDARRFHDEGGDVGPTRYAVWGRKVAEQPGRIAWLILDAEGERQVPPLLFPPLRAATIPDLAALAGLDAAALAGTVAGFNAALRGEGDAGHTVGLAPAKTRHARPLLIPPFAAIPIRPGITFTCFGVKVDARARVLMTDDTPIPNLFAAGMIMAPNILGTGYLAGAAMAISAVFGRLAGDEAARHVRA</sequence>
<dbReference type="Gene3D" id="3.50.50.60">
    <property type="entry name" value="FAD/NAD(P)-binding domain"/>
    <property type="match status" value="1"/>
</dbReference>
<evidence type="ECO:0000313" key="6">
    <source>
        <dbReference type="EMBL" id="KAA5612950.1"/>
    </source>
</evidence>
<protein>
    <submittedName>
        <fullName evidence="6">FAD-dependent tricarballylate dehydrogenase TcuA</fullName>
    </submittedName>
</protein>